<keyword evidence="5" id="KW-0347">Helicase</keyword>
<dbReference type="Pfam" id="PF00270">
    <property type="entry name" value="DEAD"/>
    <property type="match status" value="1"/>
</dbReference>
<dbReference type="GO" id="GO:0005524">
    <property type="term" value="F:ATP binding"/>
    <property type="evidence" value="ECO:0007669"/>
    <property type="project" value="UniProtKB-KW"/>
</dbReference>
<dbReference type="CDD" id="cd18794">
    <property type="entry name" value="SF2_C_RecQ"/>
    <property type="match status" value="1"/>
</dbReference>
<dbReference type="NCBIfam" id="TIGR00614">
    <property type="entry name" value="recQ_fam"/>
    <property type="match status" value="1"/>
</dbReference>
<dbReference type="PROSITE" id="PS51192">
    <property type="entry name" value="HELICASE_ATP_BIND_1"/>
    <property type="match status" value="1"/>
</dbReference>
<dbReference type="PROSITE" id="PS51194">
    <property type="entry name" value="HELICASE_CTER"/>
    <property type="match status" value="1"/>
</dbReference>
<evidence type="ECO:0000259" key="13">
    <source>
        <dbReference type="PROSITE" id="PS51192"/>
    </source>
</evidence>
<dbReference type="PANTHER" id="PTHR13710:SF105">
    <property type="entry name" value="ATP-DEPENDENT DNA HELICASE Q1"/>
    <property type="match status" value="1"/>
</dbReference>
<dbReference type="Pfam" id="PF00271">
    <property type="entry name" value="Helicase_C"/>
    <property type="match status" value="1"/>
</dbReference>
<keyword evidence="8" id="KW-0413">Isomerase</keyword>
<dbReference type="InterPro" id="IPR011545">
    <property type="entry name" value="DEAD/DEAH_box_helicase_dom"/>
</dbReference>
<evidence type="ECO:0000256" key="2">
    <source>
        <dbReference type="ARBA" id="ARBA00022723"/>
    </source>
</evidence>
<feature type="domain" description="Helicase ATP-binding" evidence="13">
    <location>
        <begin position="23"/>
        <end position="191"/>
    </location>
</feature>
<comment type="similarity">
    <text evidence="1">Belongs to the helicase family. RecQ subfamily.</text>
</comment>
<dbReference type="PROSITE" id="PS00690">
    <property type="entry name" value="DEAH_ATP_HELICASE"/>
    <property type="match status" value="1"/>
</dbReference>
<evidence type="ECO:0000256" key="1">
    <source>
        <dbReference type="ARBA" id="ARBA00005446"/>
    </source>
</evidence>
<keyword evidence="2" id="KW-0479">Metal-binding</keyword>
<evidence type="ECO:0000256" key="5">
    <source>
        <dbReference type="ARBA" id="ARBA00022806"/>
    </source>
</evidence>
<dbReference type="GO" id="GO:0043590">
    <property type="term" value="C:bacterial nucleoid"/>
    <property type="evidence" value="ECO:0007669"/>
    <property type="project" value="TreeGrafter"/>
</dbReference>
<feature type="domain" description="Helicase C-terminal" evidence="14">
    <location>
        <begin position="214"/>
        <end position="365"/>
    </location>
</feature>
<keyword evidence="6" id="KW-0067">ATP-binding</keyword>
<sequence>MIEKTLQQVFGYDDFRPGQRPVIEAVTAGRSAAAIFPTGSGKSLCYQLPALHLPHLTLVISPLLALMQDQLAFLERHGIAAASIDSGQSREETAAVMEGVKRGEIRILMISVERLKNERFRAFIRRVPISLMVVDEAHCISEWGHNFRPDYLKLPSYRHEFGIPQALLLTATATPRVIADMRSRFDIAEGDVTATGFYRPNLHLEVAPVPDQDRPRRLVEWLRSRHPTQPSAPTIVYVTLQQTAERLAAYLSKAGIVATAYHAGLEGEVRERIQRDFMAGQTPCIVATIAFGMGIDKADIRNVVHFDLPKSIENYSQEIGRAGRDGHPSDCLMLAGRDHLNVLENFVYGDTPEHYGIRLVIDEALGAAMGSGVGQWELMLNVLSQHSNIRPLPLKTLLVQLELRGIIAPRYSYFAEYRFRLHDGPEVLAARFEGERRAFVQAILDASRRARTWHTLDFETLARLGAERGLNTDRTRVITALDYFVAQGWMILESKQMTEVYDVLRQDIDPADLTDELHGYFRDKEQAEIERLHAMLALFESGSCLSRRLADWFGDDRAPARCGHCSACHGRPARLPAPEPPKPLELHVIERLGGELVQRLDASGNGHPVTPDVITRFLCGLTGPLLTRSKARRLAGFAALEAHRYADVRERVARSGLADAPATRR</sequence>
<evidence type="ECO:0000313" key="16">
    <source>
        <dbReference type="Proteomes" id="UP000235803"/>
    </source>
</evidence>
<dbReference type="RefSeq" id="WP_102655231.1">
    <property type="nucleotide sequence ID" value="NZ_PNRF01000043.1"/>
</dbReference>
<dbReference type="CDD" id="cd18018">
    <property type="entry name" value="DEXHc_RecQ4-like"/>
    <property type="match status" value="1"/>
</dbReference>
<evidence type="ECO:0000256" key="4">
    <source>
        <dbReference type="ARBA" id="ARBA00022801"/>
    </source>
</evidence>
<dbReference type="PANTHER" id="PTHR13710">
    <property type="entry name" value="DNA HELICASE RECQ FAMILY MEMBER"/>
    <property type="match status" value="1"/>
</dbReference>
<dbReference type="GO" id="GO:0030894">
    <property type="term" value="C:replisome"/>
    <property type="evidence" value="ECO:0007669"/>
    <property type="project" value="TreeGrafter"/>
</dbReference>
<dbReference type="InterPro" id="IPR014001">
    <property type="entry name" value="Helicase_ATP-bd"/>
</dbReference>
<keyword evidence="16" id="KW-1185">Reference proteome</keyword>
<evidence type="ECO:0000256" key="10">
    <source>
        <dbReference type="ARBA" id="ARBA00034808"/>
    </source>
</evidence>
<keyword evidence="4" id="KW-0378">Hydrolase</keyword>
<dbReference type="OrthoDB" id="9760034at2"/>
<dbReference type="InterPro" id="IPR032284">
    <property type="entry name" value="RecQ_Zn-bd"/>
</dbReference>
<evidence type="ECO:0000256" key="7">
    <source>
        <dbReference type="ARBA" id="ARBA00023125"/>
    </source>
</evidence>
<dbReference type="GO" id="GO:0006310">
    <property type="term" value="P:DNA recombination"/>
    <property type="evidence" value="ECO:0007669"/>
    <property type="project" value="InterPro"/>
</dbReference>
<evidence type="ECO:0000256" key="6">
    <source>
        <dbReference type="ARBA" id="ARBA00022840"/>
    </source>
</evidence>
<protein>
    <recommendedName>
        <fullName evidence="11">ATP-dependent DNA helicase RecQ</fullName>
        <ecNumber evidence="10">5.6.2.4</ecNumber>
    </recommendedName>
    <alternativeName>
        <fullName evidence="12">DNA 3'-5' helicase RecQ</fullName>
    </alternativeName>
</protein>
<dbReference type="InterPro" id="IPR001650">
    <property type="entry name" value="Helicase_C-like"/>
</dbReference>
<evidence type="ECO:0000256" key="11">
    <source>
        <dbReference type="ARBA" id="ARBA00044535"/>
    </source>
</evidence>
<evidence type="ECO:0000313" key="15">
    <source>
        <dbReference type="EMBL" id="PMR72612.1"/>
    </source>
</evidence>
<evidence type="ECO:0000256" key="3">
    <source>
        <dbReference type="ARBA" id="ARBA00022741"/>
    </source>
</evidence>
<keyword evidence="3" id="KW-0547">Nucleotide-binding</keyword>
<comment type="catalytic activity">
    <reaction evidence="9">
        <text>Couples ATP hydrolysis with the unwinding of duplex DNA by translocating in the 3'-5' direction.</text>
        <dbReference type="EC" id="5.6.2.4"/>
    </reaction>
</comment>
<dbReference type="GO" id="GO:0009378">
    <property type="term" value="F:four-way junction helicase activity"/>
    <property type="evidence" value="ECO:0007669"/>
    <property type="project" value="TreeGrafter"/>
</dbReference>
<dbReference type="GO" id="GO:0006281">
    <property type="term" value="P:DNA repair"/>
    <property type="evidence" value="ECO:0007669"/>
    <property type="project" value="TreeGrafter"/>
</dbReference>
<reference evidence="15 16" key="1">
    <citation type="submission" date="2018-01" db="EMBL/GenBank/DDBJ databases">
        <title>Halomonas endophytica sp. nov., isolated from storage liquid in the stems of Populus euphratica.</title>
        <authorList>
            <person name="Chen C."/>
        </authorList>
    </citation>
    <scope>NUCLEOTIDE SEQUENCE [LARGE SCALE GENOMIC DNA]</scope>
    <source>
        <strain evidence="15 16">MC28</strain>
    </source>
</reference>
<dbReference type="SUPFAM" id="SSF52540">
    <property type="entry name" value="P-loop containing nucleoside triphosphate hydrolases"/>
    <property type="match status" value="1"/>
</dbReference>
<name>A0A2N7TWQ7_9GAMM</name>
<dbReference type="SMART" id="SM00487">
    <property type="entry name" value="DEXDc"/>
    <property type="match status" value="1"/>
</dbReference>
<dbReference type="EC" id="5.6.2.4" evidence="10"/>
<dbReference type="GO" id="GO:0016787">
    <property type="term" value="F:hydrolase activity"/>
    <property type="evidence" value="ECO:0007669"/>
    <property type="project" value="UniProtKB-KW"/>
</dbReference>
<dbReference type="InterPro" id="IPR027417">
    <property type="entry name" value="P-loop_NTPase"/>
</dbReference>
<proteinExistence type="inferred from homology"/>
<gene>
    <name evidence="15" type="ORF">C1H69_20415</name>
</gene>
<dbReference type="InterPro" id="IPR036388">
    <property type="entry name" value="WH-like_DNA-bd_sf"/>
</dbReference>
<dbReference type="GO" id="GO:0003677">
    <property type="term" value="F:DNA binding"/>
    <property type="evidence" value="ECO:0007669"/>
    <property type="project" value="UniProtKB-KW"/>
</dbReference>
<evidence type="ECO:0000256" key="8">
    <source>
        <dbReference type="ARBA" id="ARBA00023235"/>
    </source>
</evidence>
<dbReference type="SMART" id="SM00490">
    <property type="entry name" value="HELICc"/>
    <property type="match status" value="1"/>
</dbReference>
<dbReference type="GO" id="GO:0046872">
    <property type="term" value="F:metal ion binding"/>
    <property type="evidence" value="ECO:0007669"/>
    <property type="project" value="UniProtKB-KW"/>
</dbReference>
<keyword evidence="7" id="KW-0238">DNA-binding</keyword>
<dbReference type="GO" id="GO:0005737">
    <property type="term" value="C:cytoplasm"/>
    <property type="evidence" value="ECO:0007669"/>
    <property type="project" value="TreeGrafter"/>
</dbReference>
<evidence type="ECO:0000259" key="14">
    <source>
        <dbReference type="PROSITE" id="PS51194"/>
    </source>
</evidence>
<evidence type="ECO:0000256" key="9">
    <source>
        <dbReference type="ARBA" id="ARBA00034617"/>
    </source>
</evidence>
<dbReference type="Gene3D" id="1.10.10.10">
    <property type="entry name" value="Winged helix-like DNA-binding domain superfamily/Winged helix DNA-binding domain"/>
    <property type="match status" value="1"/>
</dbReference>
<accession>A0A2N7TWQ7</accession>
<dbReference type="EMBL" id="PNRF01000043">
    <property type="protein sequence ID" value="PMR72612.1"/>
    <property type="molecule type" value="Genomic_DNA"/>
</dbReference>
<dbReference type="Proteomes" id="UP000235803">
    <property type="component" value="Unassembled WGS sequence"/>
</dbReference>
<dbReference type="InterPro" id="IPR004589">
    <property type="entry name" value="DNA_helicase_ATP-dep_RecQ"/>
</dbReference>
<dbReference type="InterPro" id="IPR002464">
    <property type="entry name" value="DNA/RNA_helicase_DEAH_CS"/>
</dbReference>
<dbReference type="AlphaFoldDB" id="A0A2N7TWQ7"/>
<evidence type="ECO:0000256" key="12">
    <source>
        <dbReference type="ARBA" id="ARBA00044550"/>
    </source>
</evidence>
<dbReference type="GO" id="GO:0043138">
    <property type="term" value="F:3'-5' DNA helicase activity"/>
    <property type="evidence" value="ECO:0007669"/>
    <property type="project" value="UniProtKB-EC"/>
</dbReference>
<comment type="caution">
    <text evidence="15">The sequence shown here is derived from an EMBL/GenBank/DDBJ whole genome shotgun (WGS) entry which is preliminary data.</text>
</comment>
<dbReference type="Gene3D" id="3.40.50.300">
    <property type="entry name" value="P-loop containing nucleotide triphosphate hydrolases"/>
    <property type="match status" value="2"/>
</dbReference>
<organism evidence="15 16">
    <name type="scientific">Billgrantia endophytica</name>
    <dbReference type="NCBI Taxonomy" id="2033802"/>
    <lineage>
        <taxon>Bacteria</taxon>
        <taxon>Pseudomonadati</taxon>
        <taxon>Pseudomonadota</taxon>
        <taxon>Gammaproteobacteria</taxon>
        <taxon>Oceanospirillales</taxon>
        <taxon>Halomonadaceae</taxon>
        <taxon>Billgrantia</taxon>
    </lineage>
</organism>
<dbReference type="Pfam" id="PF16124">
    <property type="entry name" value="RecQ_Zn_bind"/>
    <property type="match status" value="1"/>
</dbReference>